<reference evidence="2" key="1">
    <citation type="submission" date="2022-03" db="EMBL/GenBank/DDBJ databases">
        <authorList>
            <person name="Lindestad O."/>
        </authorList>
    </citation>
    <scope>NUCLEOTIDE SEQUENCE</scope>
</reference>
<accession>A0A8S4RQE3</accession>
<feature type="region of interest" description="Disordered" evidence="1">
    <location>
        <begin position="127"/>
        <end position="149"/>
    </location>
</feature>
<dbReference type="AlphaFoldDB" id="A0A8S4RQE3"/>
<sequence>MKCTCPGLGPRTSSTRRGTMGRVAIAIIRPCHRRSRGTKRPALPTKTLRHYVINESRRSKLLICQMGMDIVYFINTQALENVHVHHTDNFQLRESDPRPQTQKAGSVPAAPDGRSCSRAILNASTIPSAPVKSNKRQPSKISCPNTIKNDTAGAGHCGTPLYSVIGVRGLPEVPSLRAPSDDHWPSPHWR</sequence>
<evidence type="ECO:0000313" key="2">
    <source>
        <dbReference type="EMBL" id="CAH2239842.1"/>
    </source>
</evidence>
<keyword evidence="3" id="KW-1185">Reference proteome</keyword>
<evidence type="ECO:0000313" key="3">
    <source>
        <dbReference type="Proteomes" id="UP000838756"/>
    </source>
</evidence>
<protein>
    <submittedName>
        <fullName evidence="2">Jg8255 protein</fullName>
    </submittedName>
</protein>
<organism evidence="2 3">
    <name type="scientific">Pararge aegeria aegeria</name>
    <dbReference type="NCBI Taxonomy" id="348720"/>
    <lineage>
        <taxon>Eukaryota</taxon>
        <taxon>Metazoa</taxon>
        <taxon>Ecdysozoa</taxon>
        <taxon>Arthropoda</taxon>
        <taxon>Hexapoda</taxon>
        <taxon>Insecta</taxon>
        <taxon>Pterygota</taxon>
        <taxon>Neoptera</taxon>
        <taxon>Endopterygota</taxon>
        <taxon>Lepidoptera</taxon>
        <taxon>Glossata</taxon>
        <taxon>Ditrysia</taxon>
        <taxon>Papilionoidea</taxon>
        <taxon>Nymphalidae</taxon>
        <taxon>Satyrinae</taxon>
        <taxon>Satyrini</taxon>
        <taxon>Parargina</taxon>
        <taxon>Pararge</taxon>
    </lineage>
</organism>
<gene>
    <name evidence="2" type="primary">jg8255</name>
    <name evidence="2" type="ORF">PAEG_LOCUS16483</name>
</gene>
<comment type="caution">
    <text evidence="2">The sequence shown here is derived from an EMBL/GenBank/DDBJ whole genome shotgun (WGS) entry which is preliminary data.</text>
</comment>
<proteinExistence type="predicted"/>
<evidence type="ECO:0000256" key="1">
    <source>
        <dbReference type="SAM" id="MobiDB-lite"/>
    </source>
</evidence>
<name>A0A8S4RQE3_9NEOP</name>
<feature type="compositionally biased region" description="Polar residues" evidence="1">
    <location>
        <begin position="139"/>
        <end position="149"/>
    </location>
</feature>
<dbReference type="EMBL" id="CAKXAJ010025463">
    <property type="protein sequence ID" value="CAH2239842.1"/>
    <property type="molecule type" value="Genomic_DNA"/>
</dbReference>
<feature type="region of interest" description="Disordered" evidence="1">
    <location>
        <begin position="92"/>
        <end position="114"/>
    </location>
</feature>
<dbReference type="Proteomes" id="UP000838756">
    <property type="component" value="Unassembled WGS sequence"/>
</dbReference>